<gene>
    <name evidence="2" type="ORF">LSINAPIS_LOCUS5598</name>
</gene>
<feature type="compositionally biased region" description="Basic residues" evidence="1">
    <location>
        <begin position="1"/>
        <end position="10"/>
    </location>
</feature>
<evidence type="ECO:0000256" key="1">
    <source>
        <dbReference type="SAM" id="MobiDB-lite"/>
    </source>
</evidence>
<feature type="compositionally biased region" description="Basic residues" evidence="1">
    <location>
        <begin position="32"/>
        <end position="41"/>
    </location>
</feature>
<protein>
    <submittedName>
        <fullName evidence="2">Uncharacterized protein</fullName>
    </submittedName>
</protein>
<dbReference type="AlphaFoldDB" id="A0A5E4Q550"/>
<reference evidence="2 3" key="1">
    <citation type="submission" date="2017-07" db="EMBL/GenBank/DDBJ databases">
        <authorList>
            <person name="Talla V."/>
            <person name="Backstrom N."/>
        </authorList>
    </citation>
    <scope>NUCLEOTIDE SEQUENCE [LARGE SCALE GENOMIC DNA]</scope>
</reference>
<organism evidence="2 3">
    <name type="scientific">Leptidea sinapis</name>
    <dbReference type="NCBI Taxonomy" id="189913"/>
    <lineage>
        <taxon>Eukaryota</taxon>
        <taxon>Metazoa</taxon>
        <taxon>Ecdysozoa</taxon>
        <taxon>Arthropoda</taxon>
        <taxon>Hexapoda</taxon>
        <taxon>Insecta</taxon>
        <taxon>Pterygota</taxon>
        <taxon>Neoptera</taxon>
        <taxon>Endopterygota</taxon>
        <taxon>Lepidoptera</taxon>
        <taxon>Glossata</taxon>
        <taxon>Ditrysia</taxon>
        <taxon>Papilionoidea</taxon>
        <taxon>Pieridae</taxon>
        <taxon>Dismorphiinae</taxon>
        <taxon>Leptidea</taxon>
    </lineage>
</organism>
<feature type="compositionally biased region" description="Polar residues" evidence="1">
    <location>
        <begin position="22"/>
        <end position="31"/>
    </location>
</feature>
<proteinExistence type="predicted"/>
<evidence type="ECO:0000313" key="2">
    <source>
        <dbReference type="EMBL" id="VVC93399.1"/>
    </source>
</evidence>
<evidence type="ECO:0000313" key="3">
    <source>
        <dbReference type="Proteomes" id="UP000324832"/>
    </source>
</evidence>
<dbReference type="EMBL" id="FZQP02001637">
    <property type="protein sequence ID" value="VVC93399.1"/>
    <property type="molecule type" value="Genomic_DNA"/>
</dbReference>
<name>A0A5E4Q550_9NEOP</name>
<accession>A0A5E4Q550</accession>
<feature type="region of interest" description="Disordered" evidence="1">
    <location>
        <begin position="1"/>
        <end position="41"/>
    </location>
</feature>
<dbReference type="Proteomes" id="UP000324832">
    <property type="component" value="Unassembled WGS sequence"/>
</dbReference>
<sequence length="41" mass="4840">MMRSSSRWRSRLASGYRGFRRSTGSRLSTARRNPHQRITKS</sequence>
<keyword evidence="3" id="KW-1185">Reference proteome</keyword>